<dbReference type="AlphaFoldDB" id="A0A0F7SAM1"/>
<accession>A0A0F7SAM1</accession>
<evidence type="ECO:0000313" key="3">
    <source>
        <dbReference type="EMBL" id="CDU26301.1"/>
    </source>
</evidence>
<evidence type="ECO:0000259" key="2">
    <source>
        <dbReference type="Pfam" id="PF13409"/>
    </source>
</evidence>
<dbReference type="InterPro" id="IPR036282">
    <property type="entry name" value="Glutathione-S-Trfase_C_sf"/>
</dbReference>
<dbReference type="InterPro" id="IPR036249">
    <property type="entry name" value="Thioredoxin-like_sf"/>
</dbReference>
<dbReference type="STRING" id="49012.A0A0F7SAM1"/>
<evidence type="ECO:0000256" key="1">
    <source>
        <dbReference type="SAM" id="MobiDB-lite"/>
    </source>
</evidence>
<dbReference type="InterPro" id="IPR004045">
    <property type="entry name" value="Glutathione_S-Trfase_N"/>
</dbReference>
<organism evidence="4 5">
    <name type="scientific">Sporisorium scitamineum</name>
    <dbReference type="NCBI Taxonomy" id="49012"/>
    <lineage>
        <taxon>Eukaryota</taxon>
        <taxon>Fungi</taxon>
        <taxon>Dikarya</taxon>
        <taxon>Basidiomycota</taxon>
        <taxon>Ustilaginomycotina</taxon>
        <taxon>Ustilaginomycetes</taxon>
        <taxon>Ustilaginales</taxon>
        <taxon>Ustilaginaceae</taxon>
        <taxon>Sporisorium</taxon>
    </lineage>
</organism>
<keyword evidence="5" id="KW-1185">Reference proteome</keyword>
<dbReference type="OrthoDB" id="4951845at2759"/>
<reference evidence="4" key="2">
    <citation type="submission" date="2014-06" db="EMBL/GenBank/DDBJ databases">
        <authorList>
            <person name="Berkman J.Paul."/>
        </authorList>
    </citation>
    <scope>NUCLEOTIDE SEQUENCE [LARGE SCALE GENOMIC DNA]</scope>
</reference>
<name>A0A0F7SAM1_9BASI</name>
<dbReference type="SUPFAM" id="SSF52833">
    <property type="entry name" value="Thioredoxin-like"/>
    <property type="match status" value="1"/>
</dbReference>
<dbReference type="Gene3D" id="1.20.1050.10">
    <property type="match status" value="1"/>
</dbReference>
<dbReference type="Pfam" id="PF13409">
    <property type="entry name" value="GST_N_2"/>
    <property type="match status" value="1"/>
</dbReference>
<protein>
    <recommendedName>
        <fullName evidence="2">GST N-terminal domain-containing protein</fullName>
    </recommendedName>
</protein>
<gene>
    <name evidence="4" type="primary">SSCI75750.1</name>
    <name evidence="3" type="ORF">SPSC_06495</name>
</gene>
<feature type="domain" description="GST N-terminal" evidence="2">
    <location>
        <begin position="128"/>
        <end position="193"/>
    </location>
</feature>
<dbReference type="Gene3D" id="3.40.30.10">
    <property type="entry name" value="Glutaredoxin"/>
    <property type="match status" value="1"/>
</dbReference>
<dbReference type="SUPFAM" id="SSF47616">
    <property type="entry name" value="GST C-terminal domain-like"/>
    <property type="match status" value="1"/>
</dbReference>
<feature type="compositionally biased region" description="Polar residues" evidence="1">
    <location>
        <begin position="39"/>
        <end position="57"/>
    </location>
</feature>
<evidence type="ECO:0000313" key="5">
    <source>
        <dbReference type="Proteomes" id="UP000242770"/>
    </source>
</evidence>
<reference evidence="5" key="1">
    <citation type="submission" date="2014-06" db="EMBL/GenBank/DDBJ databases">
        <authorList>
            <person name="Berkman P.J."/>
        </authorList>
    </citation>
    <scope>NUCLEOTIDE SEQUENCE [LARGE SCALE GENOMIC DNA]</scope>
</reference>
<sequence>MKGTSAVKRAGSAADTEEDFSTVPTTTAASESGFEDLSISETDSNTRVAPNDTQSSSATAGVAQTGAPAAASTAEGEVNEAVPPPAPAREASEPAQHASRADSTTLSTSSSGLVLFDLTDKPGGTACFSPHTIKTLLDLKLLNVGYERQRLTFLQIRNHLAERIADNVTVPALELSDGSHIVDSWNIAEYLERRHPEGHRIFGNSSTKRLAAMLNQFGKTVLAPHIGPLAQKGVHAMLDPESASYFADVKIGKQRWAKVSGMTQAERDAHVQQAIAKLEVINAMLTCEGGPDSTPAHPISSASTPLVDSATNGRRASKSEQSVWLAGGEEPTHADFVLFGWYVFTRAAGQKTAREIWFAHKPIAKWVQALEAWSGDLAKDLV</sequence>
<feature type="region of interest" description="Disordered" evidence="1">
    <location>
        <begin position="1"/>
        <end position="106"/>
    </location>
</feature>
<evidence type="ECO:0000313" key="4">
    <source>
        <dbReference type="EMBL" id="CDW99381.1"/>
    </source>
</evidence>
<dbReference type="EMBL" id="CCFA01004622">
    <property type="protein sequence ID" value="CDW99381.1"/>
    <property type="molecule type" value="Genomic_DNA"/>
</dbReference>
<feature type="compositionally biased region" description="Polar residues" evidence="1">
    <location>
        <begin position="300"/>
        <end position="314"/>
    </location>
</feature>
<reference evidence="3" key="3">
    <citation type="submission" date="2014-06" db="EMBL/GenBank/DDBJ databases">
        <authorList>
            <person name="Ju J."/>
            <person name="Zhang J."/>
        </authorList>
    </citation>
    <scope>NUCLEOTIDE SEQUENCE</scope>
    <source>
        <strain evidence="3">SscI8</strain>
    </source>
</reference>
<feature type="compositionally biased region" description="Low complexity" evidence="1">
    <location>
        <begin position="58"/>
        <end position="81"/>
    </location>
</feature>
<dbReference type="Proteomes" id="UP000242770">
    <property type="component" value="Unassembled WGS sequence"/>
</dbReference>
<proteinExistence type="predicted"/>
<dbReference type="EMBL" id="LK056694">
    <property type="protein sequence ID" value="CDU26301.1"/>
    <property type="molecule type" value="Genomic_DNA"/>
</dbReference>
<feature type="region of interest" description="Disordered" evidence="1">
    <location>
        <begin position="291"/>
        <end position="314"/>
    </location>
</feature>